<dbReference type="InterPro" id="IPR016186">
    <property type="entry name" value="C-type_lectin-like/link_sf"/>
</dbReference>
<dbReference type="PANTHER" id="PTHR22803">
    <property type="entry name" value="MANNOSE, PHOSPHOLIPASE, LECTIN RECEPTOR RELATED"/>
    <property type="match status" value="1"/>
</dbReference>
<protein>
    <recommendedName>
        <fullName evidence="1">C-type lectin domain-containing protein</fullName>
    </recommendedName>
</protein>
<organism evidence="2 3">
    <name type="scientific">Mesorhabditis belari</name>
    <dbReference type="NCBI Taxonomy" id="2138241"/>
    <lineage>
        <taxon>Eukaryota</taxon>
        <taxon>Metazoa</taxon>
        <taxon>Ecdysozoa</taxon>
        <taxon>Nematoda</taxon>
        <taxon>Chromadorea</taxon>
        <taxon>Rhabditida</taxon>
        <taxon>Rhabditina</taxon>
        <taxon>Rhabditomorpha</taxon>
        <taxon>Rhabditoidea</taxon>
        <taxon>Rhabditidae</taxon>
        <taxon>Mesorhabditinae</taxon>
        <taxon>Mesorhabditis</taxon>
    </lineage>
</organism>
<dbReference type="InterPro" id="IPR050111">
    <property type="entry name" value="C-type_lectin/snaclec_domain"/>
</dbReference>
<keyword evidence="2" id="KW-1185">Reference proteome</keyword>
<name>A0AAF3ELK0_9BILA</name>
<dbReference type="PROSITE" id="PS50041">
    <property type="entry name" value="C_TYPE_LECTIN_2"/>
    <property type="match status" value="2"/>
</dbReference>
<dbReference type="Gene3D" id="3.10.100.10">
    <property type="entry name" value="Mannose-Binding Protein A, subunit A"/>
    <property type="match status" value="2"/>
</dbReference>
<feature type="domain" description="C-type lectin" evidence="1">
    <location>
        <begin position="3"/>
        <end position="115"/>
    </location>
</feature>
<dbReference type="Proteomes" id="UP000887575">
    <property type="component" value="Unassembled WGS sequence"/>
</dbReference>
<accession>A0AAF3ELK0</accession>
<reference evidence="3" key="1">
    <citation type="submission" date="2024-02" db="UniProtKB">
        <authorList>
            <consortium name="WormBaseParasite"/>
        </authorList>
    </citation>
    <scope>IDENTIFICATION</scope>
</reference>
<dbReference type="InterPro" id="IPR001304">
    <property type="entry name" value="C-type_lectin-like"/>
</dbReference>
<sequence length="274" mass="31297">MPNENVCGFAVAQANYYHDVVRECSKRGGIVAKIQNAFENAVFYALISDDFDNQPPYIGVEKKPNGNWTYTDGTPLTYQHWASEGPCPSNWVYFDQTKSCYYLQSFIYPDSQHWKYWSFTEAEALCQGMHGHLVSIHSKTEHDFVMDLIGTNLNTTNHLGFLSLDGQHVCWWDWMWTGLVGTGAINNGYWTDGTPVDYSPPNIYNPQERNQTNNWVMSNDPTCQPWTWRSSVESVGQPSKKARLPKRLMNNFMGLSGIDAEIFGKILENLSVYT</sequence>
<dbReference type="InterPro" id="IPR016187">
    <property type="entry name" value="CTDL_fold"/>
</dbReference>
<evidence type="ECO:0000313" key="2">
    <source>
        <dbReference type="Proteomes" id="UP000887575"/>
    </source>
</evidence>
<dbReference type="SMART" id="SM00034">
    <property type="entry name" value="CLECT"/>
    <property type="match status" value="1"/>
</dbReference>
<dbReference type="SUPFAM" id="SSF56436">
    <property type="entry name" value="C-type lectin-like"/>
    <property type="match status" value="2"/>
</dbReference>
<dbReference type="AlphaFoldDB" id="A0AAF3ELK0"/>
<dbReference type="WBParaSite" id="MBELARI_LOCUS14617">
    <property type="protein sequence ID" value="MBELARI_LOCUS14617"/>
    <property type="gene ID" value="MBELARI_LOCUS14617"/>
</dbReference>
<evidence type="ECO:0000259" key="1">
    <source>
        <dbReference type="PROSITE" id="PS50041"/>
    </source>
</evidence>
<dbReference type="Pfam" id="PF00059">
    <property type="entry name" value="Lectin_C"/>
    <property type="match status" value="2"/>
</dbReference>
<dbReference type="CDD" id="cd00037">
    <property type="entry name" value="CLECT"/>
    <property type="match status" value="1"/>
</dbReference>
<feature type="domain" description="C-type lectin" evidence="1">
    <location>
        <begin position="96"/>
        <end position="230"/>
    </location>
</feature>
<proteinExistence type="predicted"/>
<evidence type="ECO:0000313" key="3">
    <source>
        <dbReference type="WBParaSite" id="MBELARI_LOCUS14617"/>
    </source>
</evidence>